<name>A0A914Y9B4_9BILA</name>
<evidence type="ECO:0000256" key="1">
    <source>
        <dbReference type="SAM" id="Phobius"/>
    </source>
</evidence>
<dbReference type="Proteomes" id="UP000887577">
    <property type="component" value="Unplaced"/>
</dbReference>
<keyword evidence="1" id="KW-0812">Transmembrane</keyword>
<evidence type="ECO:0000313" key="3">
    <source>
        <dbReference type="WBParaSite" id="PSU_v2.g15353.t1"/>
    </source>
</evidence>
<keyword evidence="1" id="KW-1133">Transmembrane helix</keyword>
<proteinExistence type="predicted"/>
<accession>A0A914Y9B4</accession>
<reference evidence="3" key="1">
    <citation type="submission" date="2022-11" db="UniProtKB">
        <authorList>
            <consortium name="WormBaseParasite"/>
        </authorList>
    </citation>
    <scope>IDENTIFICATION</scope>
</reference>
<keyword evidence="1" id="KW-0472">Membrane</keyword>
<organism evidence="2 3">
    <name type="scientific">Panagrolaimus superbus</name>
    <dbReference type="NCBI Taxonomy" id="310955"/>
    <lineage>
        <taxon>Eukaryota</taxon>
        <taxon>Metazoa</taxon>
        <taxon>Ecdysozoa</taxon>
        <taxon>Nematoda</taxon>
        <taxon>Chromadorea</taxon>
        <taxon>Rhabditida</taxon>
        <taxon>Tylenchina</taxon>
        <taxon>Panagrolaimomorpha</taxon>
        <taxon>Panagrolaimoidea</taxon>
        <taxon>Panagrolaimidae</taxon>
        <taxon>Panagrolaimus</taxon>
    </lineage>
</organism>
<evidence type="ECO:0000313" key="2">
    <source>
        <dbReference type="Proteomes" id="UP000887577"/>
    </source>
</evidence>
<dbReference type="WBParaSite" id="PSU_v2.g15353.t1">
    <property type="protein sequence ID" value="PSU_v2.g15353.t1"/>
    <property type="gene ID" value="PSU_v2.g15353"/>
</dbReference>
<dbReference type="AlphaFoldDB" id="A0A914Y9B4"/>
<sequence>MGRRASNISRRWSEVTTARKQSSDVQSIDADSVIRNERVYLHILDYEAREFTGLTTYHGMVRIYNSNTWPSRIFWCVVVVSCVSMFMIHVRFLLQ</sequence>
<keyword evidence="2" id="KW-1185">Reference proteome</keyword>
<feature type="transmembrane region" description="Helical" evidence="1">
    <location>
        <begin position="73"/>
        <end position="94"/>
    </location>
</feature>
<protein>
    <submittedName>
        <fullName evidence="3">Uncharacterized protein</fullName>
    </submittedName>
</protein>